<reference evidence="2" key="1">
    <citation type="submission" date="2021-04" db="EMBL/GenBank/DDBJ databases">
        <title>Genome based classification of Actinospica acidithermotolerans sp. nov., an actinobacterium isolated from an Indonesian hot spring.</title>
        <authorList>
            <person name="Kusuma A.B."/>
            <person name="Putra K.E."/>
            <person name="Nafisah S."/>
            <person name="Loh J."/>
            <person name="Nouioui I."/>
            <person name="Goodfellow M."/>
        </authorList>
    </citation>
    <scope>NUCLEOTIDE SEQUENCE</scope>
    <source>
        <strain evidence="2">DSM 45618</strain>
    </source>
</reference>
<dbReference type="RefSeq" id="WP_211464710.1">
    <property type="nucleotide sequence ID" value="NZ_JAGSXH010000009.1"/>
</dbReference>
<dbReference type="Proteomes" id="UP000677913">
    <property type="component" value="Unassembled WGS sequence"/>
</dbReference>
<dbReference type="PANTHER" id="PTHR35525">
    <property type="entry name" value="BLL6575 PROTEIN"/>
    <property type="match status" value="1"/>
</dbReference>
<comment type="caution">
    <text evidence="2">The sequence shown here is derived from an EMBL/GenBank/DDBJ whole genome shotgun (WGS) entry which is preliminary data.</text>
</comment>
<dbReference type="PANTHER" id="PTHR35525:SF3">
    <property type="entry name" value="BLL6575 PROTEIN"/>
    <property type="match status" value="1"/>
</dbReference>
<dbReference type="Pfam" id="PF11706">
    <property type="entry name" value="zf-CGNR"/>
    <property type="match status" value="1"/>
</dbReference>
<protein>
    <submittedName>
        <fullName evidence="2">CGNR zinc finger domain-containing protein</fullName>
    </submittedName>
</protein>
<keyword evidence="3" id="KW-1185">Reference proteome</keyword>
<dbReference type="AlphaFoldDB" id="A0A8J7WMP9"/>
<evidence type="ECO:0000313" key="3">
    <source>
        <dbReference type="Proteomes" id="UP000677913"/>
    </source>
</evidence>
<dbReference type="SUPFAM" id="SSF160904">
    <property type="entry name" value="Jann2411-like"/>
    <property type="match status" value="1"/>
</dbReference>
<gene>
    <name evidence="2" type="ORF">KGA66_04300</name>
</gene>
<sequence length="207" mass="22186">MDFGSHTVDVVDLAVSLVNAVVPGRSRGRVFAAANDIAELRQRVRSVSGLAPDGQELTDAEARGMARVAQELRAVFEAAGEGKVDEAARLLNAMAVHYDARPMLLRHDDGPWHLHFHGPRAGLVESAGGSLAVALAYVLGSDYADRIGICSAPSCDRVYVDVSRNGTKRFCSTACQNRVKAANFRARQAATAARPECDRERIGDIEG</sequence>
<dbReference type="InterPro" id="IPR021005">
    <property type="entry name" value="Znf_CGNR"/>
</dbReference>
<evidence type="ECO:0000259" key="1">
    <source>
        <dbReference type="Pfam" id="PF11706"/>
    </source>
</evidence>
<dbReference type="InterPro" id="IPR010852">
    <property type="entry name" value="ABATE"/>
</dbReference>
<dbReference type="Gene3D" id="1.10.3300.10">
    <property type="entry name" value="Jann2411-like domain"/>
    <property type="match status" value="1"/>
</dbReference>
<proteinExistence type="predicted"/>
<organism evidence="2 3">
    <name type="scientific">Actinocrinis puniceicyclus</name>
    <dbReference type="NCBI Taxonomy" id="977794"/>
    <lineage>
        <taxon>Bacteria</taxon>
        <taxon>Bacillati</taxon>
        <taxon>Actinomycetota</taxon>
        <taxon>Actinomycetes</taxon>
        <taxon>Catenulisporales</taxon>
        <taxon>Actinospicaceae</taxon>
        <taxon>Actinocrinis</taxon>
    </lineage>
</organism>
<evidence type="ECO:0000313" key="2">
    <source>
        <dbReference type="EMBL" id="MBS2962254.1"/>
    </source>
</evidence>
<name>A0A8J7WMP9_9ACTN</name>
<feature type="domain" description="Zinc finger CGNR" evidence="1">
    <location>
        <begin position="146"/>
        <end position="188"/>
    </location>
</feature>
<dbReference type="Pfam" id="PF07336">
    <property type="entry name" value="ABATE"/>
    <property type="match status" value="1"/>
</dbReference>
<accession>A0A8J7WMP9</accession>
<dbReference type="EMBL" id="JAGSXH010000009">
    <property type="protein sequence ID" value="MBS2962254.1"/>
    <property type="molecule type" value="Genomic_DNA"/>
</dbReference>
<dbReference type="InterPro" id="IPR023286">
    <property type="entry name" value="ABATE_dom_sf"/>
</dbReference>